<evidence type="ECO:0000313" key="2">
    <source>
        <dbReference type="EMBL" id="MFC3264770.1"/>
    </source>
</evidence>
<evidence type="ECO:0000313" key="3">
    <source>
        <dbReference type="Proteomes" id="UP001595536"/>
    </source>
</evidence>
<protein>
    <submittedName>
        <fullName evidence="2">Uncharacterized protein</fullName>
    </submittedName>
</protein>
<organism evidence="2 3">
    <name type="scientific">Camelimonas abortus</name>
    <dbReference type="NCBI Taxonomy" id="1017184"/>
    <lineage>
        <taxon>Bacteria</taxon>
        <taxon>Pseudomonadati</taxon>
        <taxon>Pseudomonadota</taxon>
        <taxon>Alphaproteobacteria</taxon>
        <taxon>Hyphomicrobiales</taxon>
        <taxon>Chelatococcaceae</taxon>
        <taxon>Camelimonas</taxon>
    </lineage>
</organism>
<name>A0ABV7LB01_9HYPH</name>
<evidence type="ECO:0000256" key="1">
    <source>
        <dbReference type="SAM" id="Phobius"/>
    </source>
</evidence>
<proteinExistence type="predicted"/>
<feature type="transmembrane region" description="Helical" evidence="1">
    <location>
        <begin position="6"/>
        <end position="28"/>
    </location>
</feature>
<keyword evidence="1" id="KW-1133">Transmembrane helix</keyword>
<reference evidence="3" key="1">
    <citation type="journal article" date="2019" name="Int. J. Syst. Evol. Microbiol.">
        <title>The Global Catalogue of Microorganisms (GCM) 10K type strain sequencing project: providing services to taxonomists for standard genome sequencing and annotation.</title>
        <authorList>
            <consortium name="The Broad Institute Genomics Platform"/>
            <consortium name="The Broad Institute Genome Sequencing Center for Infectious Disease"/>
            <person name="Wu L."/>
            <person name="Ma J."/>
        </authorList>
    </citation>
    <scope>NUCLEOTIDE SEQUENCE [LARGE SCALE GENOMIC DNA]</scope>
    <source>
        <strain evidence="3">CCM 7941</strain>
    </source>
</reference>
<gene>
    <name evidence="2" type="ORF">ACFOEX_00155</name>
</gene>
<keyword evidence="1" id="KW-0472">Membrane</keyword>
<accession>A0ABV7LB01</accession>
<dbReference type="RefSeq" id="WP_376828739.1">
    <property type="nucleotide sequence ID" value="NZ_JBHLWR010000004.1"/>
</dbReference>
<dbReference type="EMBL" id="JBHRUV010000002">
    <property type="protein sequence ID" value="MFC3264770.1"/>
    <property type="molecule type" value="Genomic_DNA"/>
</dbReference>
<keyword evidence="1" id="KW-0812">Transmembrane</keyword>
<dbReference type="Proteomes" id="UP001595536">
    <property type="component" value="Unassembled WGS sequence"/>
</dbReference>
<keyword evidence="3" id="KW-1185">Reference proteome</keyword>
<sequence length="43" mass="4402">MDAPVVGVVLPGVMTVTVAVASVVMIVVMATDRRRGARAPDPP</sequence>
<comment type="caution">
    <text evidence="2">The sequence shown here is derived from an EMBL/GenBank/DDBJ whole genome shotgun (WGS) entry which is preliminary data.</text>
</comment>